<dbReference type="SUPFAM" id="SSF53474">
    <property type="entry name" value="alpha/beta-Hydrolases"/>
    <property type="match status" value="1"/>
</dbReference>
<reference evidence="3 4" key="1">
    <citation type="submission" date="2022-11" db="EMBL/GenBank/DDBJ databases">
        <title>Minimal conservation of predation-associated metabolite biosynthetic gene clusters underscores biosynthetic potential of Myxococcota including descriptions for ten novel species: Archangium lansinium sp. nov., Myxococcus landrumus sp. nov., Nannocystis bai.</title>
        <authorList>
            <person name="Ahearne A."/>
            <person name="Stevens C."/>
            <person name="Dowd S."/>
        </authorList>
    </citation>
    <scope>NUCLEOTIDE SEQUENCE [LARGE SCALE GENOMIC DNA]</scope>
    <source>
        <strain evidence="3 4">RJM3</strain>
    </source>
</reference>
<dbReference type="Pfam" id="PF12697">
    <property type="entry name" value="Abhydrolase_6"/>
    <property type="match status" value="1"/>
</dbReference>
<comment type="caution">
    <text evidence="3">The sequence shown here is derived from an EMBL/GenBank/DDBJ whole genome shotgun (WGS) entry which is preliminary data.</text>
</comment>
<evidence type="ECO:0000313" key="4">
    <source>
        <dbReference type="Proteomes" id="UP001221411"/>
    </source>
</evidence>
<accession>A0ABT5EX55</accession>
<keyword evidence="4" id="KW-1185">Reference proteome</keyword>
<feature type="region of interest" description="Disordered" evidence="1">
    <location>
        <begin position="29"/>
        <end position="56"/>
    </location>
</feature>
<dbReference type="PANTHER" id="PTHR43798">
    <property type="entry name" value="MONOACYLGLYCEROL LIPASE"/>
    <property type="match status" value="1"/>
</dbReference>
<evidence type="ECO:0000259" key="2">
    <source>
        <dbReference type="Pfam" id="PF12697"/>
    </source>
</evidence>
<organism evidence="3 4">
    <name type="scientific">Polyangium mundeleinium</name>
    <dbReference type="NCBI Taxonomy" id="2995306"/>
    <lineage>
        <taxon>Bacteria</taxon>
        <taxon>Pseudomonadati</taxon>
        <taxon>Myxococcota</taxon>
        <taxon>Polyangia</taxon>
        <taxon>Polyangiales</taxon>
        <taxon>Polyangiaceae</taxon>
        <taxon>Polyangium</taxon>
    </lineage>
</organism>
<dbReference type="Proteomes" id="UP001221411">
    <property type="component" value="Unassembled WGS sequence"/>
</dbReference>
<evidence type="ECO:0000256" key="1">
    <source>
        <dbReference type="SAM" id="MobiDB-lite"/>
    </source>
</evidence>
<feature type="domain" description="AB hydrolase-1" evidence="2">
    <location>
        <begin position="82"/>
        <end position="312"/>
    </location>
</feature>
<dbReference type="PRINTS" id="PR00111">
    <property type="entry name" value="ABHYDROLASE"/>
</dbReference>
<sequence length="332" mass="35624">MKNAAEMRRPRAGALTFGVLVMVAGCGAARPPEPSATGQDAGAEHAAPEAGRLPPARQIHVKTPDGLSIAVQEWGHPEGPEVLFIHGLSQSHLAWAPQIQSRLANDFRIVTYDLRGHGVSDKPVEAKYYEEDRRWGDELRAVIEGAGLKRPVVVGWSLGGVVILDYLRAHGDDALGGVVFVDAVTRLDRALLGEMPPLTSEDLSTRLGAMRQFLRDCFVVPPPPAAFETMLAYNAMVPASVQVAVGHIPLDGADEALRALSVPALVIHGAEDRHAKVAMATRTASLVRGARLSLYEGVGHAPFYEARERFNAELANFLREVNGAAPGPKSRP</sequence>
<dbReference type="PROSITE" id="PS51257">
    <property type="entry name" value="PROKAR_LIPOPROTEIN"/>
    <property type="match status" value="1"/>
</dbReference>
<dbReference type="InterPro" id="IPR000073">
    <property type="entry name" value="AB_hydrolase_1"/>
</dbReference>
<dbReference type="Gene3D" id="3.40.50.1820">
    <property type="entry name" value="alpha/beta hydrolase"/>
    <property type="match status" value="1"/>
</dbReference>
<gene>
    <name evidence="3" type="ORF">POL67_29000</name>
</gene>
<dbReference type="RefSeq" id="WP_271922869.1">
    <property type="nucleotide sequence ID" value="NZ_JAQNDO010000001.1"/>
</dbReference>
<keyword evidence="3" id="KW-0378">Hydrolase</keyword>
<dbReference type="InterPro" id="IPR050266">
    <property type="entry name" value="AB_hydrolase_sf"/>
</dbReference>
<name>A0ABT5EX55_9BACT</name>
<protein>
    <submittedName>
        <fullName evidence="3">Alpha/beta hydrolase</fullName>
    </submittedName>
</protein>
<evidence type="ECO:0000313" key="3">
    <source>
        <dbReference type="EMBL" id="MDC0745405.1"/>
    </source>
</evidence>
<proteinExistence type="predicted"/>
<dbReference type="PANTHER" id="PTHR43798:SF33">
    <property type="entry name" value="HYDROLASE, PUTATIVE (AFU_ORTHOLOGUE AFUA_2G14860)-RELATED"/>
    <property type="match status" value="1"/>
</dbReference>
<dbReference type="EMBL" id="JAQNDO010000001">
    <property type="protein sequence ID" value="MDC0745405.1"/>
    <property type="molecule type" value="Genomic_DNA"/>
</dbReference>
<dbReference type="InterPro" id="IPR029058">
    <property type="entry name" value="AB_hydrolase_fold"/>
</dbReference>
<dbReference type="GO" id="GO:0016787">
    <property type="term" value="F:hydrolase activity"/>
    <property type="evidence" value="ECO:0007669"/>
    <property type="project" value="UniProtKB-KW"/>
</dbReference>